<dbReference type="Proteomes" id="UP000289738">
    <property type="component" value="Chromosome A06"/>
</dbReference>
<evidence type="ECO:0000313" key="2">
    <source>
        <dbReference type="EMBL" id="RYR51015.1"/>
    </source>
</evidence>
<gene>
    <name evidence="2" type="ORF">Ahy_A06g026077</name>
</gene>
<feature type="region of interest" description="Disordered" evidence="1">
    <location>
        <begin position="99"/>
        <end position="128"/>
    </location>
</feature>
<feature type="compositionally biased region" description="Polar residues" evidence="1">
    <location>
        <begin position="110"/>
        <end position="128"/>
    </location>
</feature>
<reference evidence="2 3" key="1">
    <citation type="submission" date="2019-01" db="EMBL/GenBank/DDBJ databases">
        <title>Sequencing of cultivated peanut Arachis hypogaea provides insights into genome evolution and oil improvement.</title>
        <authorList>
            <person name="Chen X."/>
        </authorList>
    </citation>
    <scope>NUCLEOTIDE SEQUENCE [LARGE SCALE GENOMIC DNA]</scope>
    <source>
        <strain evidence="3">cv. Fuhuasheng</strain>
        <tissue evidence="2">Leaves</tissue>
    </source>
</reference>
<name>A0A445CJA4_ARAHY</name>
<evidence type="ECO:0000313" key="3">
    <source>
        <dbReference type="Proteomes" id="UP000289738"/>
    </source>
</evidence>
<proteinExistence type="predicted"/>
<protein>
    <recommendedName>
        <fullName evidence="4">Peptidase A2 domain-containing protein</fullName>
    </recommendedName>
</protein>
<sequence length="199" mass="22543">MIVIALVHLKGIGGSLPNAMKNVHPISLLGVEQRVCESIRDYLHRFNKALLAVNIRTSEVLQGDFRWHLTSKDVKSMKEIHKISLKYMRDEDVLKVMSTKQKKPAPSPNKAISSRQSSTPKASTSRVENFSTMQFTTDDFQYATSDNDEPLVTTAKLENDIFKRILVDTGADLNLLFRNAYDALGMKDHHLKSYFQGVF</sequence>
<comment type="caution">
    <text evidence="2">The sequence shown here is derived from an EMBL/GenBank/DDBJ whole genome shotgun (WGS) entry which is preliminary data.</text>
</comment>
<keyword evidence="3" id="KW-1185">Reference proteome</keyword>
<dbReference type="EMBL" id="SDMP01000006">
    <property type="protein sequence ID" value="RYR51015.1"/>
    <property type="molecule type" value="Genomic_DNA"/>
</dbReference>
<accession>A0A445CJA4</accession>
<dbReference type="AlphaFoldDB" id="A0A445CJA4"/>
<evidence type="ECO:0008006" key="4">
    <source>
        <dbReference type="Google" id="ProtNLM"/>
    </source>
</evidence>
<organism evidence="2 3">
    <name type="scientific">Arachis hypogaea</name>
    <name type="common">Peanut</name>
    <dbReference type="NCBI Taxonomy" id="3818"/>
    <lineage>
        <taxon>Eukaryota</taxon>
        <taxon>Viridiplantae</taxon>
        <taxon>Streptophyta</taxon>
        <taxon>Embryophyta</taxon>
        <taxon>Tracheophyta</taxon>
        <taxon>Spermatophyta</taxon>
        <taxon>Magnoliopsida</taxon>
        <taxon>eudicotyledons</taxon>
        <taxon>Gunneridae</taxon>
        <taxon>Pentapetalae</taxon>
        <taxon>rosids</taxon>
        <taxon>fabids</taxon>
        <taxon>Fabales</taxon>
        <taxon>Fabaceae</taxon>
        <taxon>Papilionoideae</taxon>
        <taxon>50 kb inversion clade</taxon>
        <taxon>dalbergioids sensu lato</taxon>
        <taxon>Dalbergieae</taxon>
        <taxon>Pterocarpus clade</taxon>
        <taxon>Arachis</taxon>
    </lineage>
</organism>
<evidence type="ECO:0000256" key="1">
    <source>
        <dbReference type="SAM" id="MobiDB-lite"/>
    </source>
</evidence>